<dbReference type="PANTHER" id="PTHR14359">
    <property type="entry name" value="HOMO-OLIGOMERIC FLAVIN CONTAINING CYS DECARBOXYLASE FAMILY"/>
    <property type="match status" value="1"/>
</dbReference>
<evidence type="ECO:0000313" key="4">
    <source>
        <dbReference type="EMBL" id="KAG2190718.1"/>
    </source>
</evidence>
<reference evidence="4" key="1">
    <citation type="submission" date="2020-12" db="EMBL/GenBank/DDBJ databases">
        <title>Metabolic potential, ecology and presence of endohyphal bacteria is reflected in genomic diversity of Mucoromycotina.</title>
        <authorList>
            <person name="Muszewska A."/>
            <person name="Okrasinska A."/>
            <person name="Steczkiewicz K."/>
            <person name="Drgas O."/>
            <person name="Orlowska M."/>
            <person name="Perlinska-Lenart U."/>
            <person name="Aleksandrzak-Piekarczyk T."/>
            <person name="Szatraj K."/>
            <person name="Zielenkiewicz U."/>
            <person name="Pilsyk S."/>
            <person name="Malc E."/>
            <person name="Mieczkowski P."/>
            <person name="Kruszewska J.S."/>
            <person name="Biernat P."/>
            <person name="Pawlowska J."/>
        </authorList>
    </citation>
    <scope>NUCLEOTIDE SEQUENCE</scope>
    <source>
        <strain evidence="4">CBS 226.32</strain>
    </source>
</reference>
<dbReference type="InterPro" id="IPR003382">
    <property type="entry name" value="Flavoprotein"/>
</dbReference>
<gene>
    <name evidence="4" type="ORF">INT46_004346</name>
</gene>
<dbReference type="Gene3D" id="3.40.50.1950">
    <property type="entry name" value="Flavin prenyltransferase-like"/>
    <property type="match status" value="1"/>
</dbReference>
<protein>
    <recommendedName>
        <fullName evidence="3">Flavoprotein domain-containing protein</fullName>
    </recommendedName>
</protein>
<dbReference type="Proteomes" id="UP000650833">
    <property type="component" value="Unassembled WGS sequence"/>
</dbReference>
<keyword evidence="1" id="KW-0173">Coenzyme A biosynthesis</keyword>
<comment type="caution">
    <text evidence="4">The sequence shown here is derived from an EMBL/GenBank/DDBJ whole genome shotgun (WGS) entry which is preliminary data.</text>
</comment>
<organism evidence="4 5">
    <name type="scientific">Mucor plumbeus</name>
    <dbReference type="NCBI Taxonomy" id="97098"/>
    <lineage>
        <taxon>Eukaryota</taxon>
        <taxon>Fungi</taxon>
        <taxon>Fungi incertae sedis</taxon>
        <taxon>Mucoromycota</taxon>
        <taxon>Mucoromycotina</taxon>
        <taxon>Mucoromycetes</taxon>
        <taxon>Mucorales</taxon>
        <taxon>Mucorineae</taxon>
        <taxon>Mucoraceae</taxon>
        <taxon>Mucor</taxon>
    </lineage>
</organism>
<dbReference type="InterPro" id="IPR036551">
    <property type="entry name" value="Flavin_trans-like"/>
</dbReference>
<dbReference type="EMBL" id="JAEPRC010000915">
    <property type="protein sequence ID" value="KAG2190718.1"/>
    <property type="molecule type" value="Genomic_DNA"/>
</dbReference>
<sequence length="195" mass="21799">MTNILIGATGSIAAIKIPLLVNFFKKDPNIHVKVVLTESAHFFVKDMTIDCPVYREQDEWNEWKKISDPILHIELRNWADIMVIAPLDANTLGKISNGLCDNLLTCVLRAWDVNKPVIACPAMNTSMWHHPLTSRHMEILETVLKYNIIQPISKKLACGDTGLGAMAESQFISDYVLEMINGKGLAGLNIEDVNK</sequence>
<name>A0A8H7USS3_9FUNG</name>
<dbReference type="AlphaFoldDB" id="A0A8H7USS3"/>
<accession>A0A8H7USS3</accession>
<proteinExistence type="inferred from homology"/>
<keyword evidence="5" id="KW-1185">Reference proteome</keyword>
<comment type="similarity">
    <text evidence="2">Belongs to the HFCD (homooligomeric flavin containing Cys decarboxylase) superfamily.</text>
</comment>
<evidence type="ECO:0000256" key="2">
    <source>
        <dbReference type="ARBA" id="ARBA00038350"/>
    </source>
</evidence>
<evidence type="ECO:0000259" key="3">
    <source>
        <dbReference type="Pfam" id="PF02441"/>
    </source>
</evidence>
<dbReference type="GO" id="GO:0071513">
    <property type="term" value="C:phosphopantothenoylcysteine decarboxylase complex"/>
    <property type="evidence" value="ECO:0007669"/>
    <property type="project" value="TreeGrafter"/>
</dbReference>
<dbReference type="GO" id="GO:0015937">
    <property type="term" value="P:coenzyme A biosynthetic process"/>
    <property type="evidence" value="ECO:0007669"/>
    <property type="project" value="UniProtKB-KW"/>
</dbReference>
<dbReference type="FunFam" id="3.40.50.1950:FF:000004">
    <property type="entry name" value="Phosphopantothenoylcysteine decarboxylase"/>
    <property type="match status" value="1"/>
</dbReference>
<dbReference type="GO" id="GO:0010181">
    <property type="term" value="F:FMN binding"/>
    <property type="evidence" value="ECO:0007669"/>
    <property type="project" value="TreeGrafter"/>
</dbReference>
<dbReference type="Pfam" id="PF02441">
    <property type="entry name" value="Flavoprotein"/>
    <property type="match status" value="1"/>
</dbReference>
<dbReference type="PANTHER" id="PTHR14359:SF6">
    <property type="entry name" value="PHOSPHOPANTOTHENOYLCYSTEINE DECARBOXYLASE"/>
    <property type="match status" value="1"/>
</dbReference>
<feature type="domain" description="Flavoprotein" evidence="3">
    <location>
        <begin position="3"/>
        <end position="170"/>
    </location>
</feature>
<evidence type="ECO:0000256" key="1">
    <source>
        <dbReference type="ARBA" id="ARBA00022993"/>
    </source>
</evidence>
<dbReference type="GO" id="GO:0004633">
    <property type="term" value="F:phosphopantothenoylcysteine decarboxylase activity"/>
    <property type="evidence" value="ECO:0007669"/>
    <property type="project" value="TreeGrafter"/>
</dbReference>
<dbReference type="OrthoDB" id="1532798at2759"/>
<dbReference type="SUPFAM" id="SSF52507">
    <property type="entry name" value="Homo-oligomeric flavin-containing Cys decarboxylases, HFCD"/>
    <property type="match status" value="1"/>
</dbReference>
<evidence type="ECO:0000313" key="5">
    <source>
        <dbReference type="Proteomes" id="UP000650833"/>
    </source>
</evidence>